<dbReference type="OrthoDB" id="1648815at2"/>
<dbReference type="InterPro" id="IPR035472">
    <property type="entry name" value="RpiR-like_SIS"/>
</dbReference>
<dbReference type="GO" id="GO:0003677">
    <property type="term" value="F:DNA binding"/>
    <property type="evidence" value="ECO:0007669"/>
    <property type="project" value="UniProtKB-KW"/>
</dbReference>
<dbReference type="EMBL" id="UHDP01000003">
    <property type="protein sequence ID" value="SUM47744.1"/>
    <property type="molecule type" value="Genomic_DNA"/>
</dbReference>
<dbReference type="InterPro" id="IPR001347">
    <property type="entry name" value="SIS_dom"/>
</dbReference>
<reference evidence="6 7" key="1">
    <citation type="submission" date="2018-06" db="EMBL/GenBank/DDBJ databases">
        <authorList>
            <consortium name="Pathogen Informatics"/>
            <person name="Doyle S."/>
        </authorList>
    </citation>
    <scope>NUCLEOTIDE SEQUENCE [LARGE SCALE GENOMIC DNA]</scope>
    <source>
        <strain evidence="7">NCTC 11048</strain>
    </source>
</reference>
<dbReference type="STRING" id="1141106.GCA_000308095_00689"/>
<feature type="domain" description="SIS" evidence="5">
    <location>
        <begin position="111"/>
        <end position="251"/>
    </location>
</feature>
<evidence type="ECO:0000313" key="6">
    <source>
        <dbReference type="EMBL" id="SUM47744.1"/>
    </source>
</evidence>
<protein>
    <submittedName>
        <fullName evidence="6">Transcriptional regulator</fullName>
    </submittedName>
</protein>
<dbReference type="PANTHER" id="PTHR30514">
    <property type="entry name" value="GLUCOKINASE"/>
    <property type="match status" value="1"/>
</dbReference>
<keyword evidence="1" id="KW-0805">Transcription regulation</keyword>
<dbReference type="InterPro" id="IPR036388">
    <property type="entry name" value="WH-like_DNA-bd_sf"/>
</dbReference>
<dbReference type="InterPro" id="IPR047640">
    <property type="entry name" value="RpiR-like"/>
</dbReference>
<dbReference type="Pfam" id="PF01380">
    <property type="entry name" value="SIS"/>
    <property type="match status" value="1"/>
</dbReference>
<name>A0A380G9C2_STAIN</name>
<organism evidence="6 7">
    <name type="scientific">Staphylococcus intermedius NCTC 11048</name>
    <dbReference type="NCBI Taxonomy" id="1141106"/>
    <lineage>
        <taxon>Bacteria</taxon>
        <taxon>Bacillati</taxon>
        <taxon>Bacillota</taxon>
        <taxon>Bacilli</taxon>
        <taxon>Bacillales</taxon>
        <taxon>Staphylococcaceae</taxon>
        <taxon>Staphylococcus</taxon>
        <taxon>Staphylococcus intermedius group</taxon>
    </lineage>
</organism>
<keyword evidence="3" id="KW-0804">Transcription</keyword>
<dbReference type="PROSITE" id="PS51464">
    <property type="entry name" value="SIS"/>
    <property type="match status" value="1"/>
</dbReference>
<gene>
    <name evidence="6" type="primary">murR</name>
    <name evidence="6" type="ORF">NCTC11048_02829</name>
</gene>
<feature type="domain" description="HTH rpiR-type" evidence="4">
    <location>
        <begin position="1"/>
        <end position="77"/>
    </location>
</feature>
<keyword evidence="2" id="KW-0238">DNA-binding</keyword>
<dbReference type="GO" id="GO:0003700">
    <property type="term" value="F:DNA-binding transcription factor activity"/>
    <property type="evidence" value="ECO:0007669"/>
    <property type="project" value="InterPro"/>
</dbReference>
<evidence type="ECO:0000313" key="7">
    <source>
        <dbReference type="Proteomes" id="UP000255549"/>
    </source>
</evidence>
<dbReference type="Pfam" id="PF01418">
    <property type="entry name" value="HTH_6"/>
    <property type="match status" value="1"/>
</dbReference>
<dbReference type="PANTHER" id="PTHR30514:SF21">
    <property type="entry name" value="RPIR-FAMILY TRANSCRIPTIONAL REGULATOR"/>
    <property type="match status" value="1"/>
</dbReference>
<dbReference type="InterPro" id="IPR000281">
    <property type="entry name" value="HTH_RpiR"/>
</dbReference>
<dbReference type="Gene3D" id="1.10.10.10">
    <property type="entry name" value="Winged helix-like DNA-binding domain superfamily/Winged helix DNA-binding domain"/>
    <property type="match status" value="1"/>
</dbReference>
<accession>A0A380G9C2</accession>
<dbReference type="GO" id="GO:1901135">
    <property type="term" value="P:carbohydrate derivative metabolic process"/>
    <property type="evidence" value="ECO:0007669"/>
    <property type="project" value="InterPro"/>
</dbReference>
<dbReference type="InterPro" id="IPR046348">
    <property type="entry name" value="SIS_dom_sf"/>
</dbReference>
<dbReference type="SUPFAM" id="SSF46689">
    <property type="entry name" value="Homeodomain-like"/>
    <property type="match status" value="1"/>
</dbReference>
<dbReference type="GO" id="GO:0097367">
    <property type="term" value="F:carbohydrate derivative binding"/>
    <property type="evidence" value="ECO:0007669"/>
    <property type="project" value="InterPro"/>
</dbReference>
<proteinExistence type="predicted"/>
<dbReference type="CDD" id="cd05013">
    <property type="entry name" value="SIS_RpiR"/>
    <property type="match status" value="1"/>
</dbReference>
<evidence type="ECO:0000259" key="5">
    <source>
        <dbReference type="PROSITE" id="PS51464"/>
    </source>
</evidence>
<keyword evidence="7" id="KW-1185">Reference proteome</keyword>
<sequence>MKIENRIQQNQHLFTKVDQQIAQFILSLDDDTNLGAIHHLADAIGVSPSSITRFAHKLNYDSFQSFRFAIQHELQTEPIHNSPSIQILHQHYRSIMDHTGEFLVEDDLMYLVNTIQQSDKIIFIGIGSSGLSAQELYFRTSRMGFNTLAITDAHLMTVIGHMCQGNTTIVAFTNSGATKEIMDSLSHGRENGATIIAISHFRTPALEQNCHRIIMTADRNQTHDAYFINSQLANHFIIDLLSYYLLQDEARLAHFTSSYQQLLSKRAAATYSAHDFHRLQD</sequence>
<evidence type="ECO:0000256" key="1">
    <source>
        <dbReference type="ARBA" id="ARBA00023015"/>
    </source>
</evidence>
<dbReference type="PROSITE" id="PS51071">
    <property type="entry name" value="HTH_RPIR"/>
    <property type="match status" value="1"/>
</dbReference>
<evidence type="ECO:0000259" key="4">
    <source>
        <dbReference type="PROSITE" id="PS51071"/>
    </source>
</evidence>
<dbReference type="RefSeq" id="WP_019169041.1">
    <property type="nucleotide sequence ID" value="NZ_CAIB01000221.1"/>
</dbReference>
<dbReference type="Proteomes" id="UP000255549">
    <property type="component" value="Unassembled WGS sequence"/>
</dbReference>
<dbReference type="AlphaFoldDB" id="A0A380G9C2"/>
<dbReference type="InterPro" id="IPR009057">
    <property type="entry name" value="Homeodomain-like_sf"/>
</dbReference>
<dbReference type="Gene3D" id="3.40.50.10490">
    <property type="entry name" value="Glucose-6-phosphate isomerase like protein, domain 1"/>
    <property type="match status" value="1"/>
</dbReference>
<dbReference type="SUPFAM" id="SSF53697">
    <property type="entry name" value="SIS domain"/>
    <property type="match status" value="1"/>
</dbReference>
<evidence type="ECO:0000256" key="3">
    <source>
        <dbReference type="ARBA" id="ARBA00023163"/>
    </source>
</evidence>
<evidence type="ECO:0000256" key="2">
    <source>
        <dbReference type="ARBA" id="ARBA00023125"/>
    </source>
</evidence>